<dbReference type="Gene3D" id="1.20.1250.20">
    <property type="entry name" value="MFS general substrate transporter like domains"/>
    <property type="match status" value="2"/>
</dbReference>
<dbReference type="PANTHER" id="PTHR23514:SF13">
    <property type="entry name" value="INNER MEMBRANE PROTEIN YBJJ"/>
    <property type="match status" value="1"/>
</dbReference>
<name>A0ABN6Y1Y3_9MICO</name>
<keyword evidence="4 5" id="KW-0472">Membrane</keyword>
<dbReference type="PROSITE" id="PS50850">
    <property type="entry name" value="MFS"/>
    <property type="match status" value="1"/>
</dbReference>
<feature type="domain" description="Major facilitator superfamily (MFS) profile" evidence="6">
    <location>
        <begin position="14"/>
        <end position="404"/>
    </location>
</feature>
<dbReference type="InterPro" id="IPR051788">
    <property type="entry name" value="MFS_Transporter"/>
</dbReference>
<reference evidence="8" key="1">
    <citation type="journal article" date="2019" name="Int. J. Syst. Evol. Microbiol.">
        <title>The Global Catalogue of Microorganisms (GCM) 10K type strain sequencing project: providing services to taxonomists for standard genome sequencing and annotation.</title>
        <authorList>
            <consortium name="The Broad Institute Genomics Platform"/>
            <consortium name="The Broad Institute Genome Sequencing Center for Infectious Disease"/>
            <person name="Wu L."/>
            <person name="Ma J."/>
        </authorList>
    </citation>
    <scope>NUCLEOTIDE SEQUENCE [LARGE SCALE GENOMIC DNA]</scope>
    <source>
        <strain evidence="8">NBRC 108728</strain>
    </source>
</reference>
<keyword evidence="2 5" id="KW-0812">Transmembrane</keyword>
<evidence type="ECO:0000256" key="1">
    <source>
        <dbReference type="ARBA" id="ARBA00004651"/>
    </source>
</evidence>
<keyword evidence="8" id="KW-1185">Reference proteome</keyword>
<feature type="transmembrane region" description="Helical" evidence="5">
    <location>
        <begin position="183"/>
        <end position="202"/>
    </location>
</feature>
<evidence type="ECO:0000256" key="4">
    <source>
        <dbReference type="ARBA" id="ARBA00023136"/>
    </source>
</evidence>
<dbReference type="RefSeq" id="WP_286344124.1">
    <property type="nucleotide sequence ID" value="NZ_AP027732.1"/>
</dbReference>
<evidence type="ECO:0000256" key="5">
    <source>
        <dbReference type="SAM" id="Phobius"/>
    </source>
</evidence>
<dbReference type="PANTHER" id="PTHR23514">
    <property type="entry name" value="BYPASS OF STOP CODON PROTEIN 6"/>
    <property type="match status" value="1"/>
</dbReference>
<dbReference type="InterPro" id="IPR036259">
    <property type="entry name" value="MFS_trans_sf"/>
</dbReference>
<dbReference type="InterPro" id="IPR011701">
    <property type="entry name" value="MFS"/>
</dbReference>
<evidence type="ECO:0000313" key="8">
    <source>
        <dbReference type="Proteomes" id="UP001321486"/>
    </source>
</evidence>
<proteinExistence type="predicted"/>
<evidence type="ECO:0000313" key="7">
    <source>
        <dbReference type="EMBL" id="BDZ51344.1"/>
    </source>
</evidence>
<organism evidence="7 8">
    <name type="scientific">Frondihabitans sucicola</name>
    <dbReference type="NCBI Taxonomy" id="1268041"/>
    <lineage>
        <taxon>Bacteria</taxon>
        <taxon>Bacillati</taxon>
        <taxon>Actinomycetota</taxon>
        <taxon>Actinomycetes</taxon>
        <taxon>Micrococcales</taxon>
        <taxon>Microbacteriaceae</taxon>
        <taxon>Frondihabitans</taxon>
    </lineage>
</organism>
<dbReference type="Pfam" id="PF07690">
    <property type="entry name" value="MFS_1"/>
    <property type="match status" value="1"/>
</dbReference>
<gene>
    <name evidence="7" type="ORF">GCM10025867_35850</name>
</gene>
<dbReference type="Proteomes" id="UP001321486">
    <property type="component" value="Chromosome"/>
</dbReference>
<dbReference type="EMBL" id="AP027732">
    <property type="protein sequence ID" value="BDZ51344.1"/>
    <property type="molecule type" value="Genomic_DNA"/>
</dbReference>
<feature type="transmembrane region" description="Helical" evidence="5">
    <location>
        <begin position="85"/>
        <end position="106"/>
    </location>
</feature>
<feature type="transmembrane region" description="Helical" evidence="5">
    <location>
        <begin position="21"/>
        <end position="41"/>
    </location>
</feature>
<evidence type="ECO:0000256" key="3">
    <source>
        <dbReference type="ARBA" id="ARBA00022989"/>
    </source>
</evidence>
<evidence type="ECO:0000259" key="6">
    <source>
        <dbReference type="PROSITE" id="PS50850"/>
    </source>
</evidence>
<feature type="transmembrane region" description="Helical" evidence="5">
    <location>
        <begin position="152"/>
        <end position="171"/>
    </location>
</feature>
<comment type="subcellular location">
    <subcellularLocation>
        <location evidence="1">Cell membrane</location>
        <topology evidence="1">Multi-pass membrane protein</topology>
    </subcellularLocation>
</comment>
<dbReference type="SUPFAM" id="SSF103473">
    <property type="entry name" value="MFS general substrate transporter"/>
    <property type="match status" value="1"/>
</dbReference>
<feature type="transmembrane region" description="Helical" evidence="5">
    <location>
        <begin position="381"/>
        <end position="399"/>
    </location>
</feature>
<protein>
    <submittedName>
        <fullName evidence="7">MFS transporter</fullName>
    </submittedName>
</protein>
<sequence length="414" mass="41707">MAPSREPIATIATTTTTAWRNAVMGLFALGGVAVSTWGPRLPAIRESLHLGDGVVGLALAGVAVGSVLGLVASSPLQGRLGPRRAIAGALLLIACGIAVVAIGAGIAASLPVTLVGFVAAGFGIGALDVMINVQGSAIEKTTEKTVMPMLHAAWSAGAILGSGIGAGAAALRIDFPWQFLGEALGIAVLGVVCVQFLPAGPVDPEPVVRRPVGVRLREWAGGWSDWRLLMIGLVMLGVELGEGTSNSWLTLAVRDGHHQTDAVAALFFTAFAIGETGARVLGGPLVDRIGRVKTVRFTTAIGVAGLLLFILGGPAWVVLVGTVLWAVGVSMGFPLGMSAAADSGPNPAARVSVVASIGYLANLGGPPVIGALSEAVGLLNALWLVVALLAIGFLAAGALRARQVGRVGQGPSAR</sequence>
<accession>A0ABN6Y1Y3</accession>
<feature type="transmembrane region" description="Helical" evidence="5">
    <location>
        <begin position="53"/>
        <end position="73"/>
    </location>
</feature>
<dbReference type="CDD" id="cd17393">
    <property type="entry name" value="MFS_MosC_like"/>
    <property type="match status" value="1"/>
</dbReference>
<feature type="transmembrane region" description="Helical" evidence="5">
    <location>
        <begin position="112"/>
        <end position="131"/>
    </location>
</feature>
<keyword evidence="3 5" id="KW-1133">Transmembrane helix</keyword>
<dbReference type="InterPro" id="IPR020846">
    <property type="entry name" value="MFS_dom"/>
</dbReference>
<evidence type="ECO:0000256" key="2">
    <source>
        <dbReference type="ARBA" id="ARBA00022692"/>
    </source>
</evidence>